<feature type="compositionally biased region" description="Low complexity" evidence="1">
    <location>
        <begin position="1760"/>
        <end position="1779"/>
    </location>
</feature>
<feature type="region of interest" description="Disordered" evidence="1">
    <location>
        <begin position="1460"/>
        <end position="1535"/>
    </location>
</feature>
<evidence type="ECO:0000256" key="1">
    <source>
        <dbReference type="SAM" id="MobiDB-lite"/>
    </source>
</evidence>
<feature type="compositionally biased region" description="Low complexity" evidence="1">
    <location>
        <begin position="1677"/>
        <end position="1706"/>
    </location>
</feature>
<feature type="region of interest" description="Disordered" evidence="1">
    <location>
        <begin position="1582"/>
        <end position="1839"/>
    </location>
</feature>
<feature type="compositionally biased region" description="Polar residues" evidence="1">
    <location>
        <begin position="1806"/>
        <end position="1817"/>
    </location>
</feature>
<reference evidence="3" key="1">
    <citation type="submission" date="2020-10" db="EMBL/GenBank/DDBJ databases">
        <title>Unveiling of a novel bifunctional photoreceptor, Dualchrome1, isolated from a cosmopolitan green alga.</title>
        <authorList>
            <person name="Suzuki S."/>
            <person name="Kawachi M."/>
        </authorList>
    </citation>
    <scope>NUCLEOTIDE SEQUENCE</scope>
    <source>
        <strain evidence="3">NIES 2893</strain>
    </source>
</reference>
<proteinExistence type="predicted"/>
<dbReference type="Proteomes" id="UP000660262">
    <property type="component" value="Unassembled WGS sequence"/>
</dbReference>
<comment type="caution">
    <text evidence="3">The sequence shown here is derived from an EMBL/GenBank/DDBJ whole genome shotgun (WGS) entry which is preliminary data.</text>
</comment>
<evidence type="ECO:0000256" key="2">
    <source>
        <dbReference type="SAM" id="Phobius"/>
    </source>
</evidence>
<organism evidence="3 4">
    <name type="scientific">Pycnococcus provasolii</name>
    <dbReference type="NCBI Taxonomy" id="41880"/>
    <lineage>
        <taxon>Eukaryota</taxon>
        <taxon>Viridiplantae</taxon>
        <taxon>Chlorophyta</taxon>
        <taxon>Pseudoscourfieldiophyceae</taxon>
        <taxon>Pseudoscourfieldiales</taxon>
        <taxon>Pycnococcaceae</taxon>
        <taxon>Pycnococcus</taxon>
    </lineage>
</organism>
<dbReference type="PRINTS" id="PR01217">
    <property type="entry name" value="PRICHEXTENSN"/>
</dbReference>
<feature type="compositionally biased region" description="Pro residues" evidence="1">
    <location>
        <begin position="1460"/>
        <end position="1469"/>
    </location>
</feature>
<keyword evidence="2" id="KW-0472">Membrane</keyword>
<accession>A0A830HVG3</accession>
<keyword evidence="2" id="KW-0812">Transmembrane</keyword>
<evidence type="ECO:0000313" key="3">
    <source>
        <dbReference type="EMBL" id="GHP08879.1"/>
    </source>
</evidence>
<evidence type="ECO:0000313" key="4">
    <source>
        <dbReference type="Proteomes" id="UP000660262"/>
    </source>
</evidence>
<feature type="compositionally biased region" description="Pro residues" evidence="1">
    <location>
        <begin position="1479"/>
        <end position="1531"/>
    </location>
</feature>
<gene>
    <name evidence="3" type="ORF">PPROV_000761600</name>
</gene>
<dbReference type="EMBL" id="BNJQ01000022">
    <property type="protein sequence ID" value="GHP08879.1"/>
    <property type="molecule type" value="Genomic_DNA"/>
</dbReference>
<keyword evidence="2" id="KW-1133">Transmembrane helix</keyword>
<name>A0A830HVG3_9CHLO</name>
<sequence>MAATPYAMMGAITVVGPHPAECRGSYGYGYGYGGFFGPGFLKATAISHVPASCWCWSRWKRRRYARGTRRRYALYGCVMHSCIMHFLKVFFLVIPLVVNWANSNSFSRFRGFGPALAFAQKQQTSQQPSQVDVPTAPATDACSAYTAEPCAWTNAAYMVNAVANLLQSIQTKEDATTFEAKFRQLTKPFVISGGFYVRLCSSDASTCLVSGGASDDSSLQSWTEFYKDSTANAPIAVAAAMHTNALPSFMQAQILHAVNTTSRGRGSWVEAVYAECQVLRTKLSEKSVKQEAFVLTPCLTTHAVEAQRVVFEPRFAVSTFLNVRRVPPPAVSIFQQLIPPNKTQNHDEGFIIASGILNSVPEPILPCNSAEASGCARHNVNVLVGRVSSTARSCTNEQCVHKLLQDITFDTQKYRVSNRDLGQGEAFFYVFAIREDGTFLAHGANPALVGMTLEGVGEHGKRAAVSISAASLKNGGYGAVATYDWPVSKCQALADEICPPVQKVAVTIRVEHMSGTIVYGAGYNHARPTYPPIDSMNKTLSECSTLYALPCAEQEVKMLVNYAISAITIHADEPSIPLDAITSQNADYMQGGAYLFAFIASTGEFVAHGRFPDWVKNQESLVDLADLLGLGSDIVRGDLLLESARQAASAGGGWVSYNFISRGGEVIDKLAYFIELNLHNLPQFNGKDETVIIASGYDAVWYPYDNGNSAAKDCLNLFNTECSRSRAISLVGYTTAQIEIGIFSAAGGLNLDVQLDTAFAKIQKSVGDVRQDANQSPPVFAFQRSSGILMGSAFAMTNNGTSWNEVYVNRTFGYIMEQEGRFVDSDAFFDKLVQMSVGGGGWVSTDPYRIDLEELAKASFRQRVNRLFYVSGMICAQAFQLADSIDSCGFVVSEIMDSSIIASCSPGQVLLHSPDECIDVPMGFVLVRDDEGRVLRPPVLKRCERGMYSLVPGNGVEEFYNATCLPCPSGATCDGGFLISHPAAKHNIAFVGGDTGAFGSRCASGGNGCGLVLATSRRDSSRALLRCDALEARNMDRSFDDPLANVRWQRDVSAPDAAGQAPFATEARAVWAEPAMGIFRHPTGYPTVTFDTAPVFDSATPAYRFGPFTGPVGIFCSHCSALGLYAPEVQPNASAFPEATLASLWAEAVRATGAPDTTMPNTPRDADEPTWCLADGLTGKLAPCEVLYAVQSNIISAELPYGAFNDGVGGGIGLSVFASGYDVDAAGAPTLQPLPEALLAPPPLADLVQDTSNATVATNRLRVLASRPSFLEVIARQAVNLGYGQNSILLTSSPLDGIGPDFPVGVSVIRQSKPSHVLLSSLTPDDTGAYAGFGAYVEYVIKAEIPAVGFDDAFSASVRLDWASFSGSAENASHVPLIATPNLAGIPGVRVTVRSISLGNSPRDLGPSKPCMEVGKTFVCIALLAPIPGASAAAAIRILAPDGSTWKDFHVTLLRGFAPPAPPIPPPPHSSVTTTQGLSPPPPLLSSSPPPPPPPVPFPPPSPAPPPPPPPPPTPTPLASPPPPTPSPLLPPLSSTAPSGAFGNLLPSDMPSWFPFLLIAFLALLVGGGVYMVYRCACSRTGRAKKHDVSKMRKKSRGNADDDDVDDKDQQRSKKRRKPPSKLPPLEGAPHQTSPEKPGSKGAKKLPPISRPPKSADESELQPSKAEKKVAKPPPLKSKSMPASSAGSAAAAAAAASLHALPPKSATSSKAKTETEQQSTWAEKRRRIPGPIERAPPTTLAPLPEGTKMPPMPPPPMPSAEPELPTRSSSPPKRSSSLPVRGRAPQNRSPLRIAPEESDDDGSESISQWLSRRSFASSPEPKGAGDDDDGGAMSVSVGSLRASLREVPAPGAISDDAADVRATMGGSRVGLLTSADSSQQIIFKR</sequence>
<feature type="compositionally biased region" description="Pro residues" evidence="1">
    <location>
        <begin position="1750"/>
        <end position="1759"/>
    </location>
</feature>
<feature type="transmembrane region" description="Helical" evidence="2">
    <location>
        <begin position="1553"/>
        <end position="1574"/>
    </location>
</feature>
<keyword evidence="4" id="KW-1185">Reference proteome</keyword>
<protein>
    <submittedName>
        <fullName evidence="3">Uncharacterized protein</fullName>
    </submittedName>
</protein>
<feature type="compositionally biased region" description="Basic residues" evidence="1">
    <location>
        <begin position="1582"/>
        <end position="1597"/>
    </location>
</feature>
<feature type="transmembrane region" description="Helical" evidence="2">
    <location>
        <begin position="72"/>
        <end position="98"/>
    </location>
</feature>